<dbReference type="Pfam" id="PF00472">
    <property type="entry name" value="RF-1"/>
    <property type="match status" value="1"/>
</dbReference>
<evidence type="ECO:0000313" key="10">
    <source>
        <dbReference type="EMBL" id="SFP31496.1"/>
    </source>
</evidence>
<keyword evidence="4 7" id="KW-0488">Methylation</keyword>
<protein>
    <recommendedName>
        <fullName evidence="7 8">Peptide chain release factor 1</fullName>
        <shortName evidence="7">RF-1</shortName>
    </recommendedName>
</protein>
<keyword evidence="6 7" id="KW-0648">Protein biosynthesis</keyword>
<dbReference type="FunFam" id="3.30.70.1660:FF:000002">
    <property type="entry name" value="Peptide chain release factor 1"/>
    <property type="match status" value="1"/>
</dbReference>
<dbReference type="GO" id="GO:0005829">
    <property type="term" value="C:cytosol"/>
    <property type="evidence" value="ECO:0007669"/>
    <property type="project" value="UniProtKB-ARBA"/>
</dbReference>
<dbReference type="Gene3D" id="6.10.140.1950">
    <property type="match status" value="1"/>
</dbReference>
<dbReference type="InterPro" id="IPR000352">
    <property type="entry name" value="Pep_chain_release_fac_I"/>
</dbReference>
<dbReference type="HAMAP" id="MF_00093">
    <property type="entry name" value="Rel_fac_1"/>
    <property type="match status" value="1"/>
</dbReference>
<dbReference type="NCBIfam" id="NF001859">
    <property type="entry name" value="PRK00591.1"/>
    <property type="match status" value="1"/>
</dbReference>
<evidence type="ECO:0000256" key="2">
    <source>
        <dbReference type="ARBA" id="ARBA00004496"/>
    </source>
</evidence>
<dbReference type="GO" id="GO:0016149">
    <property type="term" value="F:translation release factor activity, codon specific"/>
    <property type="evidence" value="ECO:0007669"/>
    <property type="project" value="UniProtKB-UniRule"/>
</dbReference>
<dbReference type="FunFam" id="3.30.160.20:FF:000004">
    <property type="entry name" value="Peptide chain release factor 1"/>
    <property type="match status" value="1"/>
</dbReference>
<evidence type="ECO:0000313" key="11">
    <source>
        <dbReference type="Proteomes" id="UP000243084"/>
    </source>
</evidence>
<dbReference type="InterPro" id="IPR004373">
    <property type="entry name" value="RF-1"/>
</dbReference>
<proteinExistence type="inferred from homology"/>
<dbReference type="PROSITE" id="PS00745">
    <property type="entry name" value="RF_PROK_I"/>
    <property type="match status" value="1"/>
</dbReference>
<organism evidence="10 11">
    <name type="scientific">Geopseudomonas sagittaria</name>
    <dbReference type="NCBI Taxonomy" id="1135990"/>
    <lineage>
        <taxon>Bacteria</taxon>
        <taxon>Pseudomonadati</taxon>
        <taxon>Pseudomonadota</taxon>
        <taxon>Gammaproteobacteria</taxon>
        <taxon>Pseudomonadales</taxon>
        <taxon>Pseudomonadaceae</taxon>
        <taxon>Geopseudomonas</taxon>
    </lineage>
</organism>
<dbReference type="Gene3D" id="3.30.160.20">
    <property type="match status" value="1"/>
</dbReference>
<dbReference type="EMBL" id="FOXM01000001">
    <property type="protein sequence ID" value="SFP31496.1"/>
    <property type="molecule type" value="Genomic_DNA"/>
</dbReference>
<dbReference type="Gene3D" id="3.30.70.1660">
    <property type="match status" value="1"/>
</dbReference>
<evidence type="ECO:0000256" key="1">
    <source>
        <dbReference type="ARBA" id="ARBA00002986"/>
    </source>
</evidence>
<accession>A0A1I5PDD1</accession>
<evidence type="ECO:0000256" key="7">
    <source>
        <dbReference type="HAMAP-Rule" id="MF_00093"/>
    </source>
</evidence>
<feature type="modified residue" description="N5-methylglutamine" evidence="7">
    <location>
        <position position="242"/>
    </location>
</feature>
<evidence type="ECO:0000256" key="8">
    <source>
        <dbReference type="NCBIfam" id="TIGR00019"/>
    </source>
</evidence>
<dbReference type="InterPro" id="IPR045853">
    <property type="entry name" value="Pep_chain_release_fac_I_sf"/>
</dbReference>
<dbReference type="SMART" id="SM00937">
    <property type="entry name" value="PCRF"/>
    <property type="match status" value="1"/>
</dbReference>
<comment type="PTM">
    <text evidence="7">Methylated by PrmC. Methylation increases the termination efficiency of RF1.</text>
</comment>
<evidence type="ECO:0000256" key="5">
    <source>
        <dbReference type="ARBA" id="ARBA00022490"/>
    </source>
</evidence>
<dbReference type="NCBIfam" id="TIGR00019">
    <property type="entry name" value="prfA"/>
    <property type="match status" value="1"/>
</dbReference>
<dbReference type="PANTHER" id="PTHR43804">
    <property type="entry name" value="LD18447P"/>
    <property type="match status" value="1"/>
</dbReference>
<dbReference type="SUPFAM" id="SSF75620">
    <property type="entry name" value="Release factor"/>
    <property type="match status" value="1"/>
</dbReference>
<sequence>MVKPPMKASLLNKLDTLQDRFEELTALLGDAEVISDQTKFRAYSREYAEIEPVNAAFREFRKVLGDLEGAQALLKDSDPDLRAMAEEEVTAAKAQLEVLESRLQRMLLPKDPNDGRNVFLEIRAGTGGDEAAIFSGDLFRMYSRYAERQGWRVEILSESEGEHGGYKEVIARVEGDNVYAKLKFESGAHRVQRVPETESQGRIHTSACTVAVLPEPDEQAAIEINPADLRVDTYRASGAGGQHINKTDSAVRITHLPTGMVVECQEERSQHKNRARAMGWLAARLQDQQDAAAHKEISETRKLLVGSGDRSERIRTYNFPQGRVTDHRINLTLYSLNEIMGGAVEQVIEPLLQEYQADQLAALGD</sequence>
<evidence type="ECO:0000259" key="9">
    <source>
        <dbReference type="PROSITE" id="PS00745"/>
    </source>
</evidence>
<name>A0A1I5PDD1_9GAMM</name>
<dbReference type="PANTHER" id="PTHR43804:SF7">
    <property type="entry name" value="LD18447P"/>
    <property type="match status" value="1"/>
</dbReference>
<dbReference type="InterPro" id="IPR005139">
    <property type="entry name" value="PCRF"/>
</dbReference>
<comment type="function">
    <text evidence="1 7">Peptide chain release factor 1 directs the termination of translation in response to the peptide chain termination codons UAG and UAA.</text>
</comment>
<feature type="domain" description="Prokaryotic-type class I peptide chain release factors" evidence="9">
    <location>
        <begin position="235"/>
        <end position="251"/>
    </location>
</feature>
<keyword evidence="11" id="KW-1185">Reference proteome</keyword>
<dbReference type="Proteomes" id="UP000243084">
    <property type="component" value="Unassembled WGS sequence"/>
</dbReference>
<comment type="similarity">
    <text evidence="3 7">Belongs to the prokaryotic/mitochondrial release factor family.</text>
</comment>
<keyword evidence="5 7" id="KW-0963">Cytoplasm</keyword>
<evidence type="ECO:0000256" key="4">
    <source>
        <dbReference type="ARBA" id="ARBA00022481"/>
    </source>
</evidence>
<dbReference type="InterPro" id="IPR050057">
    <property type="entry name" value="Prokaryotic/Mito_RF"/>
</dbReference>
<comment type="subcellular location">
    <subcellularLocation>
        <location evidence="2 7">Cytoplasm</location>
    </subcellularLocation>
</comment>
<dbReference type="Pfam" id="PF03462">
    <property type="entry name" value="PCRF"/>
    <property type="match status" value="1"/>
</dbReference>
<dbReference type="FunFam" id="3.30.70.1660:FF:000004">
    <property type="entry name" value="Peptide chain release factor 1"/>
    <property type="match status" value="1"/>
</dbReference>
<dbReference type="AlphaFoldDB" id="A0A1I5PDD1"/>
<evidence type="ECO:0000256" key="6">
    <source>
        <dbReference type="ARBA" id="ARBA00022917"/>
    </source>
</evidence>
<gene>
    <name evidence="7" type="primary">prfA</name>
    <name evidence="10" type="ORF">SAMN05216229_101442</name>
</gene>
<evidence type="ECO:0000256" key="3">
    <source>
        <dbReference type="ARBA" id="ARBA00010835"/>
    </source>
</evidence>
<reference evidence="11" key="1">
    <citation type="submission" date="2016-10" db="EMBL/GenBank/DDBJ databases">
        <authorList>
            <person name="Varghese N."/>
            <person name="Submissions S."/>
        </authorList>
    </citation>
    <scope>NUCLEOTIDE SEQUENCE [LARGE SCALE GENOMIC DNA]</scope>
    <source>
        <strain evidence="11">JCM 18195</strain>
    </source>
</reference>